<dbReference type="InterPro" id="IPR057529">
    <property type="entry name" value="MRCK/ROCK_PH"/>
</dbReference>
<evidence type="ECO:0000256" key="7">
    <source>
        <dbReference type="SAM" id="MobiDB-lite"/>
    </source>
</evidence>
<evidence type="ECO:0000259" key="9">
    <source>
        <dbReference type="PROSITE" id="PS50004"/>
    </source>
</evidence>
<feature type="coiled-coil region" evidence="6">
    <location>
        <begin position="2049"/>
        <end position="2076"/>
    </location>
</feature>
<dbReference type="InterPro" id="IPR002219">
    <property type="entry name" value="PKC_DAG/PE"/>
</dbReference>
<feature type="coiled-coil region" evidence="6">
    <location>
        <begin position="357"/>
        <end position="419"/>
    </location>
</feature>
<feature type="compositionally biased region" description="Basic and acidic residues" evidence="7">
    <location>
        <begin position="1203"/>
        <end position="1214"/>
    </location>
</feature>
<feature type="domain" description="Phorbol-ester/DAG-type" evidence="10">
    <location>
        <begin position="2209"/>
        <end position="2258"/>
    </location>
</feature>
<evidence type="ECO:0000256" key="2">
    <source>
        <dbReference type="ARBA" id="ARBA00022723"/>
    </source>
</evidence>
<sequence length="2812" mass="319262">MDRQYTLCVLVPAHQYRNYVNNYHHHQQKQVQEQQQKSLQPPSYLQYQQQRLIQQTQQQQEQIYENVVSQYHMKMCYHNDYENDEQIQKFYWEQCYKRNDTDTTAYYYCEYAKKEIYDVKHQRLCLAQDEYNHLNNALTTLGASRTSLCSSSSSLSTKYDPDLLKSDVALARSRVSRLKRELEQIRAEMNCTQRGVDTLASVEQKLSTHHGGCYNIMEAQAIMTELRNIQKSLSSGEKEKAELMQSLAQLKDELTRLQLCEGSPEASTLSLPQEKLSTASQTDLSGELVPIGTRLAEMARMRLQYDEARKQIQHIQQQLADLEEKVTPGQTESDKDKLLLFQEKEQLLRELRSITPRTRTQQDMKKIQLEIRRLEQDLNTAFELSNKTITDRVRLHEEKQLLLQQLRNALRSMAMLEGQLKTLSASTLSVSSSSSLGSLSTTSSKGSLSSGLSFTDIYGGPQCLGSASLQQERPVDMVDLHRRVERLLRGSEQSNLVGTPSPGRSQPSLSPRSSLSSVSPPVSPLYENAPMGVVSQQEQQLGSINTQDRLKLVGPHPPVELQSSNMSQGSGLGRPGASGTQMQLQPPTSLPPEPLPLSPISETPPPTGIRSRASSSGTNTRSVSAAVSDESVAGDSGVFEACNRKRLSGPISDIDPLASGEMSLETAQVQIKLRYSVSDGLLHVGIERARNLAALFIPDNAQVYIKAALLPMQLPINHTCCTKSVVDLRKPTFGETFPIAVPLNKLYTKTLQVTLWCTEAEKCLGSAQVSLADFSPESPSVKWYNILSFRFMHPSDSPGTSTNGTSMNVRLTKHDKQESDISVYRSVQNMKEESSDESTIISSQTSTLTRNQDELQSAVTLRLEELNCLRSPEEEDEDDGSESGSEDSDEEDIIVEFTVEDNILEDVLEHEEDEELNEEMRQTQDKETNTECVFIPEQGKQRKLSAAGVAPGAIHDDKNSIVIKRSQTFSPSAAVSRNHYICRLNRSDSDSSMPLYRRGGPFQRNSVERRSLRWRRPSSALSYKTTKKSSHLLPTARTSLDLELDLQAQHAKLNNLQDELSRLRELKQRLEQARERGDTDLATWLLEDQKFQNLIAQAESGKNGKSLEDKKVEKMLKKTSKEIYKLRKTKAGKGKPDMISFKEKMAFFTRVNLNVPVLPPEELGAESICSSTSHTHRKYASEPVTSSFITSTTRSNNISGGKNGEREVLPKSTEKNGNGEPKRYEYVVDRVLGVEIDMFLFEFEVAEKDERERETAETESQSGSGHSPYLEYKLPKHLQPDKFSKEKMELETKLDVKNKEIQEKQKKIFELQDQVRRFSQMESQIEEKTRKLEASNKERDILEKELITTRSELAGIKRTLELERQERRDLETRALGLIRDAKRKWENAEKDKIAQLNKHIEAQTVKLTELCTSNNEMSSRLQRTEGELQTANAELDKLRVFQAQYKESLAKTRELSRQSVQGVEIKLEEIAVRSHNQLADLRAKLDFEAAKNTDLETRLRNEQDSNHCRESRLNVALELAQNELRDCQEQLRTIQATLPARDTEIEALRKQLQERARQIDDLKSSEQLLTTMQEQLERMNLENEQLKQQLQVTKSDLNETMMNLEQSEALAVNLEQAAQDKIALQKRLQDSLEKEKEQLRKVCNLEELLKRLENSVTKLETENAVLKQLDEVPSATRATIVEVTDTKVFHRQEETEKLKQQLQSLREELTVEKQTAKQAQLNLWKKEKELSDANLDKRIAVREAKRAEDKIKTLQDKIKTLQEENQKLLKKLNDKVKEEEQNSKKLLEELNIAKTSLNDITKEASRHKMQADSAQRALIQANHQIEDSQTSSASLRRELDATRRQIRSNQERVDSQNAENRRLTQTVTDLESKIAKLEQDIKGYEINNELLKETCTVLEEQLTDYERLTSDHETRENMLIQDKMKLQRDLEAAETKVREAHIAQNEEKTRRIVAERNIEQLESETSDIESERNGLIVQRDQYKKLVQELTIQVEELNTKCGELECDFSEMSHALEAVKEESRVVKEESSEYLTTVHELKEENFVLRDNLQNSIDQCQELRSRIAELETVIEEMRQFYQKREIKYESVIQQQTKLIDYLQFQLEGGGKKKKTKICEILGMKQKENVPPMGTGMPVGYRELENQLAKEQAKVKTLTDQLLIQKARAASASASAPTSPTTPEREGKKVKNITETSTSLLRQLSPQRIGHNIPHRFNVELPMRAGKCAACPEAIQFGRHARICSECQIMTHLKCAVSVPANCGLPSGLSKYYHKSHRDSDESLSSIGDSVQTLAIDQPDKPDADLQNSPYKENEISMEGWVKVPSKSKSCWERKYLKLEKPCLCLYERQPCAGVAPISRLNLIENNGFNVSEIVQHPDVLDTAKSDIPFIFRIESNSVTTCWPSSRLDVMALSQADKRKWLETLKSVTVQNSYPISKCKKYQTVLRLEKHQLDLNCVVDLGAENVLLLGAKEGLFSYCASKSQTLTTIRGVKQIHQLSLHSHLDLALMIAGEYRELVYCNLRLLKNNALAADCSRPAISTKTVLSISDSCHLYQLQGNILCAATTSRVILLKWKIEEDFGQFVRLYKFDTQFDTPCSCAIFTTNRLIVGCDKFLQIDLQTYVVDEFPEEDNNSIKAAISGAAKLGTFPVCVLNISNICGTAELLLCYNEFGVFVDENGRRTRAIDPVWNHLPFAFAFCKPYLFIIHFSSVEIVKLDADAYSSSERNPERTLIELSSPRYLGTAGSKGIYVATINSYFELLKIDGFVSMPTLNGSLTSLDTLGQEDESSSEFSFTSSLMEALDGQGKKVHFAGVHKH</sequence>
<evidence type="ECO:0000256" key="5">
    <source>
        <dbReference type="ARBA" id="ARBA00048679"/>
    </source>
</evidence>
<feature type="compositionally biased region" description="Low complexity" evidence="7">
    <location>
        <begin position="500"/>
        <end position="520"/>
    </location>
</feature>
<feature type="compositionally biased region" description="Low complexity" evidence="7">
    <location>
        <begin position="837"/>
        <end position="847"/>
    </location>
</feature>
<feature type="coiled-coil region" evidence="6">
    <location>
        <begin position="1287"/>
        <end position="1373"/>
    </location>
</feature>
<dbReference type="SMART" id="SM00036">
    <property type="entry name" value="CNH"/>
    <property type="match status" value="1"/>
</dbReference>
<dbReference type="InterPro" id="IPR035892">
    <property type="entry name" value="C2_domain_sf"/>
</dbReference>
<feature type="region of interest" description="Disordered" evidence="7">
    <location>
        <begin position="1250"/>
        <end position="1272"/>
    </location>
</feature>
<protein>
    <submittedName>
        <fullName evidence="12">Protein kibra</fullName>
    </submittedName>
</protein>
<dbReference type="InterPro" id="IPR001849">
    <property type="entry name" value="PH_domain"/>
</dbReference>
<dbReference type="PROSITE" id="PS00479">
    <property type="entry name" value="ZF_DAG_PE_1"/>
    <property type="match status" value="1"/>
</dbReference>
<dbReference type="PROSITE" id="PS50004">
    <property type="entry name" value="C2"/>
    <property type="match status" value="1"/>
</dbReference>
<feature type="region of interest" description="Disordered" evidence="7">
    <location>
        <begin position="865"/>
        <end position="892"/>
    </location>
</feature>
<feature type="compositionally biased region" description="Polar residues" evidence="7">
    <location>
        <begin position="612"/>
        <end position="621"/>
    </location>
</feature>
<feature type="coiled-coil region" evidence="6">
    <location>
        <begin position="1478"/>
        <end position="2006"/>
    </location>
</feature>
<keyword evidence="2" id="KW-0479">Metal-binding</keyword>
<keyword evidence="1" id="KW-0597">Phosphoprotein</keyword>
<feature type="compositionally biased region" description="Polar residues" evidence="7">
    <location>
        <begin position="1188"/>
        <end position="1200"/>
    </location>
</feature>
<keyword evidence="6" id="KW-0175">Coiled coil</keyword>
<keyword evidence="13" id="KW-1185">Reference proteome</keyword>
<dbReference type="SUPFAM" id="SSF57889">
    <property type="entry name" value="Cysteine-rich domain"/>
    <property type="match status" value="1"/>
</dbReference>
<reference evidence="12 13" key="1">
    <citation type="submission" date="2015-09" db="EMBL/GenBank/DDBJ databases">
        <title>Atta colombica WGS genome.</title>
        <authorList>
            <person name="Nygaard S."/>
            <person name="Hu H."/>
            <person name="Boomsma J."/>
            <person name="Zhang G."/>
        </authorList>
    </citation>
    <scope>NUCLEOTIDE SEQUENCE [LARGE SCALE GENOMIC DNA]</scope>
    <source>
        <strain evidence="12">Treedump-2</strain>
        <tissue evidence="12">Whole body</tissue>
    </source>
</reference>
<dbReference type="Gene3D" id="3.30.60.20">
    <property type="match status" value="1"/>
</dbReference>
<evidence type="ECO:0000259" key="10">
    <source>
        <dbReference type="PROSITE" id="PS50081"/>
    </source>
</evidence>
<feature type="region of interest" description="Disordered" evidence="7">
    <location>
        <begin position="2164"/>
        <end position="2187"/>
    </location>
</feature>
<dbReference type="EMBL" id="KQ976440">
    <property type="protein sequence ID" value="KYM86526.1"/>
    <property type="molecule type" value="Genomic_DNA"/>
</dbReference>
<feature type="coiled-coil region" evidence="6">
    <location>
        <begin position="1414"/>
        <end position="1441"/>
    </location>
</feature>
<evidence type="ECO:0000256" key="3">
    <source>
        <dbReference type="ARBA" id="ARBA00022833"/>
    </source>
</evidence>
<evidence type="ECO:0000259" key="11">
    <source>
        <dbReference type="PROSITE" id="PS50219"/>
    </source>
</evidence>
<feature type="domain" description="PH" evidence="8">
    <location>
        <begin position="2310"/>
        <end position="2425"/>
    </location>
</feature>
<feature type="domain" description="C2" evidence="9">
    <location>
        <begin position="665"/>
        <end position="784"/>
    </location>
</feature>
<proteinExistence type="predicted"/>
<dbReference type="InterPro" id="IPR000008">
    <property type="entry name" value="C2_dom"/>
</dbReference>
<keyword evidence="3" id="KW-0862">Zinc</keyword>
<dbReference type="Pfam" id="PF00168">
    <property type="entry name" value="C2"/>
    <property type="match status" value="1"/>
</dbReference>
<comment type="catalytic activity">
    <reaction evidence="5">
        <text>L-seryl-[protein] + ATP = O-phospho-L-seryl-[protein] + ADP + H(+)</text>
        <dbReference type="Rhea" id="RHEA:17989"/>
        <dbReference type="Rhea" id="RHEA-COMP:9863"/>
        <dbReference type="Rhea" id="RHEA-COMP:11604"/>
        <dbReference type="ChEBI" id="CHEBI:15378"/>
        <dbReference type="ChEBI" id="CHEBI:29999"/>
        <dbReference type="ChEBI" id="CHEBI:30616"/>
        <dbReference type="ChEBI" id="CHEBI:83421"/>
        <dbReference type="ChEBI" id="CHEBI:456216"/>
        <dbReference type="EC" id="2.7.11.1"/>
    </reaction>
</comment>
<feature type="region of interest" description="Disordered" evidence="7">
    <location>
        <begin position="550"/>
        <end position="628"/>
    </location>
</feature>
<feature type="region of interest" description="Disordered" evidence="7">
    <location>
        <begin position="1188"/>
        <end position="1220"/>
    </location>
</feature>
<evidence type="ECO:0000259" key="8">
    <source>
        <dbReference type="PROSITE" id="PS50003"/>
    </source>
</evidence>
<dbReference type="GO" id="GO:0004674">
    <property type="term" value="F:protein serine/threonine kinase activity"/>
    <property type="evidence" value="ECO:0007669"/>
    <property type="project" value="UniProtKB-EC"/>
</dbReference>
<feature type="region of interest" description="Disordered" evidence="7">
    <location>
        <begin position="489"/>
        <end position="528"/>
    </location>
</feature>
<dbReference type="SMART" id="SM00239">
    <property type="entry name" value="C2"/>
    <property type="match status" value="1"/>
</dbReference>
<evidence type="ECO:0000256" key="6">
    <source>
        <dbReference type="SAM" id="Coils"/>
    </source>
</evidence>
<feature type="coiled-coil region" evidence="6">
    <location>
        <begin position="233"/>
        <end position="260"/>
    </location>
</feature>
<accession>A0A195BML3</accession>
<dbReference type="PANTHER" id="PTHR22988:SF71">
    <property type="entry name" value="CITRON RHO-INTERACTING KINASE"/>
    <property type="match status" value="1"/>
</dbReference>
<feature type="compositionally biased region" description="Acidic residues" evidence="7">
    <location>
        <begin position="873"/>
        <end position="892"/>
    </location>
</feature>
<feature type="compositionally biased region" description="Pro residues" evidence="7">
    <location>
        <begin position="588"/>
        <end position="607"/>
    </location>
</feature>
<feature type="coiled-coil region" evidence="6">
    <location>
        <begin position="168"/>
        <end position="195"/>
    </location>
</feature>
<organism evidence="12 13">
    <name type="scientific">Atta colombica</name>
    <dbReference type="NCBI Taxonomy" id="520822"/>
    <lineage>
        <taxon>Eukaryota</taxon>
        <taxon>Metazoa</taxon>
        <taxon>Ecdysozoa</taxon>
        <taxon>Arthropoda</taxon>
        <taxon>Hexapoda</taxon>
        <taxon>Insecta</taxon>
        <taxon>Pterygota</taxon>
        <taxon>Neoptera</taxon>
        <taxon>Endopterygota</taxon>
        <taxon>Hymenoptera</taxon>
        <taxon>Apocrita</taxon>
        <taxon>Aculeata</taxon>
        <taxon>Formicoidea</taxon>
        <taxon>Formicidae</taxon>
        <taxon>Myrmicinae</taxon>
        <taxon>Atta</taxon>
    </lineage>
</organism>
<feature type="coiled-coil region" evidence="6">
    <location>
        <begin position="298"/>
        <end position="325"/>
    </location>
</feature>
<dbReference type="Pfam" id="PF25802">
    <property type="entry name" value="WWC1"/>
    <property type="match status" value="1"/>
</dbReference>
<feature type="domain" description="CNH" evidence="11">
    <location>
        <begin position="2447"/>
        <end position="2743"/>
    </location>
</feature>
<dbReference type="GO" id="GO:0005856">
    <property type="term" value="C:cytoskeleton"/>
    <property type="evidence" value="ECO:0007669"/>
    <property type="project" value="TreeGrafter"/>
</dbReference>
<evidence type="ECO:0000313" key="12">
    <source>
        <dbReference type="EMBL" id="KYM86526.1"/>
    </source>
</evidence>
<dbReference type="GO" id="GO:0005737">
    <property type="term" value="C:cytoplasm"/>
    <property type="evidence" value="ECO:0007669"/>
    <property type="project" value="TreeGrafter"/>
</dbReference>
<gene>
    <name evidence="12" type="ORF">ALC53_03987</name>
</gene>
<dbReference type="SMART" id="SM00109">
    <property type="entry name" value="C1"/>
    <property type="match status" value="1"/>
</dbReference>
<dbReference type="Pfam" id="PF25346">
    <property type="entry name" value="PH_MRCK"/>
    <property type="match status" value="1"/>
</dbReference>
<dbReference type="InterPro" id="IPR001180">
    <property type="entry name" value="CNH_dom"/>
</dbReference>
<comment type="catalytic activity">
    <reaction evidence="4">
        <text>L-threonyl-[protein] + ATP = O-phospho-L-threonyl-[protein] + ADP + H(+)</text>
        <dbReference type="Rhea" id="RHEA:46608"/>
        <dbReference type="Rhea" id="RHEA-COMP:11060"/>
        <dbReference type="Rhea" id="RHEA-COMP:11605"/>
        <dbReference type="ChEBI" id="CHEBI:15378"/>
        <dbReference type="ChEBI" id="CHEBI:30013"/>
        <dbReference type="ChEBI" id="CHEBI:30616"/>
        <dbReference type="ChEBI" id="CHEBI:61977"/>
        <dbReference type="ChEBI" id="CHEBI:456216"/>
        <dbReference type="EC" id="2.7.11.1"/>
    </reaction>
</comment>
<dbReference type="GO" id="GO:0046872">
    <property type="term" value="F:metal ion binding"/>
    <property type="evidence" value="ECO:0007669"/>
    <property type="project" value="UniProtKB-KW"/>
</dbReference>
<dbReference type="InterPro" id="IPR050839">
    <property type="entry name" value="Rho-assoc_Ser/Thr_Kinase"/>
</dbReference>
<dbReference type="GO" id="GO:0031032">
    <property type="term" value="P:actomyosin structure organization"/>
    <property type="evidence" value="ECO:0007669"/>
    <property type="project" value="TreeGrafter"/>
</dbReference>
<dbReference type="SUPFAM" id="SSF49562">
    <property type="entry name" value="C2 domain (Calcium/lipid-binding domain, CaLB)"/>
    <property type="match status" value="1"/>
</dbReference>
<evidence type="ECO:0000256" key="4">
    <source>
        <dbReference type="ARBA" id="ARBA00047899"/>
    </source>
</evidence>
<dbReference type="Proteomes" id="UP000078540">
    <property type="component" value="Unassembled WGS sequence"/>
</dbReference>
<dbReference type="Gene3D" id="2.30.29.30">
    <property type="entry name" value="Pleckstrin-homology domain (PH domain)/Phosphotyrosine-binding domain (PTB)"/>
    <property type="match status" value="1"/>
</dbReference>
<dbReference type="InterPro" id="IPR037771">
    <property type="entry name" value="C2_WWC"/>
</dbReference>
<dbReference type="CDD" id="cd20814">
    <property type="entry name" value="CRIK"/>
    <property type="match status" value="1"/>
</dbReference>
<dbReference type="SUPFAM" id="SSF50729">
    <property type="entry name" value="PH domain-like"/>
    <property type="match status" value="1"/>
</dbReference>
<dbReference type="InterPro" id="IPR046349">
    <property type="entry name" value="C1-like_sf"/>
</dbReference>
<dbReference type="PANTHER" id="PTHR22988">
    <property type="entry name" value="MYOTONIC DYSTROPHY S/T KINASE-RELATED"/>
    <property type="match status" value="1"/>
</dbReference>
<dbReference type="SMART" id="SM00233">
    <property type="entry name" value="PH"/>
    <property type="match status" value="1"/>
</dbReference>
<name>A0A195BML3_9HYME</name>
<dbReference type="Gene3D" id="2.60.40.150">
    <property type="entry name" value="C2 domain"/>
    <property type="match status" value="1"/>
</dbReference>
<dbReference type="STRING" id="520822.A0A195BML3"/>
<dbReference type="CDD" id="cd08680">
    <property type="entry name" value="C2_Kibra"/>
    <property type="match status" value="1"/>
</dbReference>
<dbReference type="PROSITE" id="PS50003">
    <property type="entry name" value="PH_DOMAIN"/>
    <property type="match status" value="1"/>
</dbReference>
<dbReference type="PROSITE" id="PS50219">
    <property type="entry name" value="CNH"/>
    <property type="match status" value="1"/>
</dbReference>
<feature type="compositionally biased region" description="Low complexity" evidence="7">
    <location>
        <begin position="2164"/>
        <end position="2177"/>
    </location>
</feature>
<feature type="region of interest" description="Disordered" evidence="7">
    <location>
        <begin position="829"/>
        <end position="853"/>
    </location>
</feature>
<evidence type="ECO:0000313" key="13">
    <source>
        <dbReference type="Proteomes" id="UP000078540"/>
    </source>
</evidence>
<dbReference type="PROSITE" id="PS50081">
    <property type="entry name" value="ZF_DAG_PE_2"/>
    <property type="match status" value="1"/>
</dbReference>
<dbReference type="InterPro" id="IPR057747">
    <property type="entry name" value="WWC1_hairpin"/>
</dbReference>
<feature type="coiled-coil region" evidence="6">
    <location>
        <begin position="1039"/>
        <end position="1080"/>
    </location>
</feature>
<evidence type="ECO:0000256" key="1">
    <source>
        <dbReference type="ARBA" id="ARBA00022553"/>
    </source>
</evidence>
<dbReference type="InterPro" id="IPR011993">
    <property type="entry name" value="PH-like_dom_sf"/>
</dbReference>
<dbReference type="Pfam" id="PF00780">
    <property type="entry name" value="CNH"/>
    <property type="match status" value="1"/>
</dbReference>